<evidence type="ECO:0000259" key="2">
    <source>
        <dbReference type="Pfam" id="PF19291"/>
    </source>
</evidence>
<dbReference type="InterPro" id="IPR012341">
    <property type="entry name" value="6hp_glycosidase-like_sf"/>
</dbReference>
<dbReference type="PANTHER" id="PTHR31616">
    <property type="entry name" value="TREHALASE"/>
    <property type="match status" value="1"/>
</dbReference>
<comment type="caution">
    <text evidence="3">The sequence shown here is derived from an EMBL/GenBank/DDBJ whole genome shotgun (WGS) entry which is preliminary data.</text>
</comment>
<dbReference type="Proteomes" id="UP000266234">
    <property type="component" value="Unassembled WGS sequence"/>
</dbReference>
<protein>
    <submittedName>
        <fullName evidence="3">Uncharacterized protein</fullName>
    </submittedName>
</protein>
<keyword evidence="4" id="KW-1185">Reference proteome</keyword>
<organism evidence="3 4">
    <name type="scientific">Fusarium longipes</name>
    <dbReference type="NCBI Taxonomy" id="694270"/>
    <lineage>
        <taxon>Eukaryota</taxon>
        <taxon>Fungi</taxon>
        <taxon>Dikarya</taxon>
        <taxon>Ascomycota</taxon>
        <taxon>Pezizomycotina</taxon>
        <taxon>Sordariomycetes</taxon>
        <taxon>Hypocreomycetidae</taxon>
        <taxon>Hypocreales</taxon>
        <taxon>Nectriaceae</taxon>
        <taxon>Fusarium</taxon>
    </lineage>
</organism>
<evidence type="ECO:0000259" key="1">
    <source>
        <dbReference type="Pfam" id="PF00723"/>
    </source>
</evidence>
<feature type="domain" description="Trehalase-like N-terminal" evidence="2">
    <location>
        <begin position="25"/>
        <end position="120"/>
    </location>
</feature>
<dbReference type="Gene3D" id="1.50.10.10">
    <property type="match status" value="1"/>
</dbReference>
<evidence type="ECO:0000313" key="4">
    <source>
        <dbReference type="Proteomes" id="UP000266234"/>
    </source>
</evidence>
<dbReference type="Pfam" id="PF00723">
    <property type="entry name" value="Glyco_hydro_15"/>
    <property type="match status" value="1"/>
</dbReference>
<dbReference type="AlphaFoldDB" id="A0A395RQS6"/>
<name>A0A395RQS6_9HYPO</name>
<reference evidence="3 4" key="1">
    <citation type="journal article" date="2018" name="PLoS Pathog.">
        <title>Evolution of structural diversity of trichothecenes, a family of toxins produced by plant pathogenic and entomopathogenic fungi.</title>
        <authorList>
            <person name="Proctor R.H."/>
            <person name="McCormick S.P."/>
            <person name="Kim H.S."/>
            <person name="Cardoza R.E."/>
            <person name="Stanley A.M."/>
            <person name="Lindo L."/>
            <person name="Kelly A."/>
            <person name="Brown D.W."/>
            <person name="Lee T."/>
            <person name="Vaughan M.M."/>
            <person name="Alexander N.J."/>
            <person name="Busman M."/>
            <person name="Gutierrez S."/>
        </authorList>
    </citation>
    <scope>NUCLEOTIDE SEQUENCE [LARGE SCALE GENOMIC DNA]</scope>
    <source>
        <strain evidence="3 4">NRRL 20695</strain>
    </source>
</reference>
<dbReference type="InterPro" id="IPR008928">
    <property type="entry name" value="6-hairpin_glycosidase_sf"/>
</dbReference>
<accession>A0A395RQS6</accession>
<dbReference type="GO" id="GO:0005975">
    <property type="term" value="P:carbohydrate metabolic process"/>
    <property type="evidence" value="ECO:0007669"/>
    <property type="project" value="InterPro"/>
</dbReference>
<evidence type="ECO:0000313" key="3">
    <source>
        <dbReference type="EMBL" id="RGP62465.1"/>
    </source>
</evidence>
<dbReference type="InterPro" id="IPR045582">
    <property type="entry name" value="Trehalase-like_N"/>
</dbReference>
<sequence length="667" mass="76178">MEKTEGRRSSTLPGGSRRGQLAGYLPIEDYGMIGNMHTCALVGIDGITSRPDFDSPSIFCRLLDKNKGGHFFISPPPNVNCTTKQQYLPSSCILQTRSIHEDGVVDVVDFFPRPKSTQVTTKGVKLNAYREATKVQDELKKWLVRRVECIRGEMSLDIEIFPSFNYGRDEHETDLYQAHHSATDSTSKVATFRSRDIQLQLDVAVDKGEIETSCPLITFRKEKRQGIRGEGLVAQICIQEGQTISFVLRNDLQQHVTEHITTEVLDAQQHATQSFWYNFIAQSKYKGRWREVVSRSLMILKMMTYEPTGAIIAAPTFSIPEAIGGVRNWDYRYSWIRDSSFTIYILLRLGFRAEADAYMEFIMERFVHSRSPDGGMPIMFTIRGETDIPEITLDHLEGYRGSSPVRIGNGAAFHQQFDIYGELMDAVYLYNKYGKPVPWDVWKAVREILDPDMSIWEVRNNKQHFTYSQIMLWVALDRGLRLAEKRCFPCPNRSKWMEARDSIYERVMENGYNEEMKCFVQSFESRTMLDSSILIAPLVFFISPCDPRFLNTLDRILLPPEKGGLTSTGLVYRYDTEISNDGVGGQEGAFSMCTFWLVEAMTRASVYEPKYLVRAVNLFENMLGFSNHLCMFSEEIARSGEQLGNTPQAFSHLALISAAFNLDRVAR</sequence>
<dbReference type="OrthoDB" id="406733at2759"/>
<dbReference type="GO" id="GO:0004553">
    <property type="term" value="F:hydrolase activity, hydrolyzing O-glycosyl compounds"/>
    <property type="evidence" value="ECO:0007669"/>
    <property type="project" value="TreeGrafter"/>
</dbReference>
<feature type="domain" description="GH15-like" evidence="1">
    <location>
        <begin position="290"/>
        <end position="659"/>
    </location>
</feature>
<proteinExistence type="predicted"/>
<dbReference type="Pfam" id="PF19291">
    <property type="entry name" value="TREH_N"/>
    <property type="match status" value="1"/>
</dbReference>
<gene>
    <name evidence="3" type="ORF">FLONG3_10194</name>
</gene>
<dbReference type="SUPFAM" id="SSF48208">
    <property type="entry name" value="Six-hairpin glycosidases"/>
    <property type="match status" value="1"/>
</dbReference>
<dbReference type="EMBL" id="PXOG01000288">
    <property type="protein sequence ID" value="RGP62465.1"/>
    <property type="molecule type" value="Genomic_DNA"/>
</dbReference>
<dbReference type="PANTHER" id="PTHR31616:SF0">
    <property type="entry name" value="GLUCAN 1,4-ALPHA-GLUCOSIDASE"/>
    <property type="match status" value="1"/>
</dbReference>
<dbReference type="InterPro" id="IPR011613">
    <property type="entry name" value="GH15-like"/>
</dbReference>